<dbReference type="InterPro" id="IPR040794">
    <property type="entry name" value="CE2_N"/>
</dbReference>
<protein>
    <submittedName>
        <fullName evidence="3">Acetylxylan esterase</fullName>
    </submittedName>
</protein>
<evidence type="ECO:0000259" key="2">
    <source>
        <dbReference type="Pfam" id="PF17996"/>
    </source>
</evidence>
<evidence type="ECO:0000313" key="3">
    <source>
        <dbReference type="EMBL" id="BCN30453.1"/>
    </source>
</evidence>
<feature type="domain" description="Carbohydrate esterase 2 N-terminal" evidence="2">
    <location>
        <begin position="59"/>
        <end position="138"/>
    </location>
</feature>
<dbReference type="Gene3D" id="3.40.50.1110">
    <property type="entry name" value="SGNH hydrolase"/>
    <property type="match status" value="1"/>
</dbReference>
<dbReference type="Pfam" id="PF17996">
    <property type="entry name" value="CE2_N"/>
    <property type="match status" value="1"/>
</dbReference>
<gene>
    <name evidence="3" type="ORF">bsdtb5_17480</name>
</gene>
<dbReference type="InterPro" id="IPR036514">
    <property type="entry name" value="SGNH_hydro_sf"/>
</dbReference>
<keyword evidence="4" id="KW-1185">Reference proteome</keyword>
<proteinExistence type="predicted"/>
<name>A0A7R7IC82_9FIRM</name>
<dbReference type="InterPro" id="IPR052762">
    <property type="entry name" value="PCW_deacetylase/CE"/>
</dbReference>
<accession>A0A7R7IC82</accession>
<dbReference type="SUPFAM" id="SSF52266">
    <property type="entry name" value="SGNH hydrolase"/>
    <property type="match status" value="1"/>
</dbReference>
<feature type="domain" description="SGNH hydrolase-type esterase" evidence="1">
    <location>
        <begin position="149"/>
        <end position="295"/>
    </location>
</feature>
<dbReference type="Gene3D" id="2.60.120.260">
    <property type="entry name" value="Galactose-binding domain-like"/>
    <property type="match status" value="1"/>
</dbReference>
<dbReference type="EMBL" id="AP024169">
    <property type="protein sequence ID" value="BCN30453.1"/>
    <property type="molecule type" value="Genomic_DNA"/>
</dbReference>
<dbReference type="Pfam" id="PF13472">
    <property type="entry name" value="Lipase_GDSL_2"/>
    <property type="match status" value="1"/>
</dbReference>
<dbReference type="KEGG" id="ahb:bsdtb5_17480"/>
<dbReference type="AlphaFoldDB" id="A0A7R7IC82"/>
<dbReference type="Proteomes" id="UP000595897">
    <property type="component" value="Chromosome"/>
</dbReference>
<sequence length="355" mass="40353">MSYSDVLLLGLVMNVVDSKYFNYSGRIIKEDTFAYLGFTNSKVEFYVKSSSTVTSELDISFETKLNGEVNNARLRVMIDNSYIENVLVLDKQHNSFIIPLPEDELTHKITIIKITEAAMSYAKLNDITVINGTILPYPYQNDSRIRVEFIGDSITCGYGVYGEPDSEYDIKEEDGTVTYAALTADELNLNAQYFSVSGYGMYLKYDGDLEGVIPKIYSYTNYFIDQDALYNFKEFIPDLYVINLGTNDSGHLDELNNQINFKNTYLEFIKNLKNINPNAKILCIIGTLCTNVYPFINEVVQTARAEGITDIYTLELPYHDVEKDGMASGHPSLVSHQKDSKRLCKKIAEIFHIEY</sequence>
<evidence type="ECO:0000259" key="1">
    <source>
        <dbReference type="Pfam" id="PF13472"/>
    </source>
</evidence>
<dbReference type="CDD" id="cd01831">
    <property type="entry name" value="Endoglucanase_E_like"/>
    <property type="match status" value="1"/>
</dbReference>
<dbReference type="PANTHER" id="PTHR37834">
    <property type="entry name" value="GDSL-LIKE LIPASE/ACYLHYDROLASE DOMAIN PROTEIN (AFU_ORTHOLOGUE AFUA_2G00620)"/>
    <property type="match status" value="1"/>
</dbReference>
<reference evidence="3 4" key="1">
    <citation type="submission" date="2020-11" db="EMBL/GenBank/DDBJ databases">
        <title>Draft genome sequencing of a Lachnospiraceae strain isolated from anoxic soil subjected to BSD treatment.</title>
        <authorList>
            <person name="Uek A."/>
            <person name="Tonouchi A."/>
        </authorList>
    </citation>
    <scope>NUCLEOTIDE SEQUENCE [LARGE SCALE GENOMIC DNA]</scope>
    <source>
        <strain evidence="3 4">TB5</strain>
    </source>
</reference>
<evidence type="ECO:0000313" key="4">
    <source>
        <dbReference type="Proteomes" id="UP000595897"/>
    </source>
</evidence>
<dbReference type="InterPro" id="IPR013830">
    <property type="entry name" value="SGNH_hydro"/>
</dbReference>
<organism evidence="3 4">
    <name type="scientific">Anaeromicropila herbilytica</name>
    <dbReference type="NCBI Taxonomy" id="2785025"/>
    <lineage>
        <taxon>Bacteria</taxon>
        <taxon>Bacillati</taxon>
        <taxon>Bacillota</taxon>
        <taxon>Clostridia</taxon>
        <taxon>Lachnospirales</taxon>
        <taxon>Lachnospiraceae</taxon>
        <taxon>Anaeromicropila</taxon>
    </lineage>
</organism>
<dbReference type="GO" id="GO:0052689">
    <property type="term" value="F:carboxylic ester hydrolase activity"/>
    <property type="evidence" value="ECO:0007669"/>
    <property type="project" value="InterPro"/>
</dbReference>
<dbReference type="PANTHER" id="PTHR37834:SF2">
    <property type="entry name" value="ESTERASE, SGNH HYDROLASE-TYPE"/>
    <property type="match status" value="1"/>
</dbReference>
<dbReference type="InterPro" id="IPR037461">
    <property type="entry name" value="CtCE2-like_dom"/>
</dbReference>
<dbReference type="RefSeq" id="WP_271715669.1">
    <property type="nucleotide sequence ID" value="NZ_AP024169.1"/>
</dbReference>